<comment type="caution">
    <text evidence="1">The sequence shown here is derived from an EMBL/GenBank/DDBJ whole genome shotgun (WGS) entry which is preliminary data.</text>
</comment>
<dbReference type="STRING" id="92696.A0A4V2MVN9"/>
<organism evidence="1 2">
    <name type="scientific">Steccherinum ochraceum</name>
    <dbReference type="NCBI Taxonomy" id="92696"/>
    <lineage>
        <taxon>Eukaryota</taxon>
        <taxon>Fungi</taxon>
        <taxon>Dikarya</taxon>
        <taxon>Basidiomycota</taxon>
        <taxon>Agaricomycotina</taxon>
        <taxon>Agaricomycetes</taxon>
        <taxon>Polyporales</taxon>
        <taxon>Steccherinaceae</taxon>
        <taxon>Steccherinum</taxon>
    </lineage>
</organism>
<dbReference type="SUPFAM" id="SSF56784">
    <property type="entry name" value="HAD-like"/>
    <property type="match status" value="1"/>
</dbReference>
<proteinExistence type="predicted"/>
<dbReference type="AlphaFoldDB" id="A0A4V2MVN9"/>
<dbReference type="Gene3D" id="1.10.150.720">
    <property type="entry name" value="Haloacid dehalogenase-like hydrolase"/>
    <property type="match status" value="1"/>
</dbReference>
<dbReference type="NCBIfam" id="TIGR01549">
    <property type="entry name" value="HAD-SF-IA-v1"/>
    <property type="match status" value="1"/>
</dbReference>
<dbReference type="OrthoDB" id="444127at2759"/>
<dbReference type="InterPro" id="IPR023214">
    <property type="entry name" value="HAD_sf"/>
</dbReference>
<evidence type="ECO:0000313" key="2">
    <source>
        <dbReference type="Proteomes" id="UP000292702"/>
    </source>
</evidence>
<dbReference type="EMBL" id="RWJN01000344">
    <property type="protein sequence ID" value="TCD62797.1"/>
    <property type="molecule type" value="Genomic_DNA"/>
</dbReference>
<keyword evidence="2" id="KW-1185">Reference proteome</keyword>
<evidence type="ECO:0008006" key="3">
    <source>
        <dbReference type="Google" id="ProtNLM"/>
    </source>
</evidence>
<dbReference type="Pfam" id="PF00702">
    <property type="entry name" value="Hydrolase"/>
    <property type="match status" value="1"/>
</dbReference>
<evidence type="ECO:0000313" key="1">
    <source>
        <dbReference type="EMBL" id="TCD62797.1"/>
    </source>
</evidence>
<dbReference type="InterPro" id="IPR036412">
    <property type="entry name" value="HAD-like_sf"/>
</dbReference>
<dbReference type="GO" id="GO:0016791">
    <property type="term" value="F:phosphatase activity"/>
    <property type="evidence" value="ECO:0007669"/>
    <property type="project" value="UniProtKB-ARBA"/>
</dbReference>
<accession>A0A4V2MVN9</accession>
<dbReference type="PANTHER" id="PTHR46191">
    <property type="match status" value="1"/>
</dbReference>
<dbReference type="InterPro" id="IPR006439">
    <property type="entry name" value="HAD-SF_hydro_IA"/>
</dbReference>
<gene>
    <name evidence="1" type="ORF">EIP91_006390</name>
</gene>
<dbReference type="InterPro" id="IPR044924">
    <property type="entry name" value="HAD-SF_hydro_IA_REG-2-like_cap"/>
</dbReference>
<protein>
    <recommendedName>
        <fullName evidence="3">Haloacid dehalogenase-like hydrolase domain-containing protein 3</fullName>
    </recommendedName>
</protein>
<dbReference type="PANTHER" id="PTHR46191:SF2">
    <property type="entry name" value="HALOACID DEHALOGENASE-LIKE HYDROLASE DOMAIN-CONTAINING PROTEIN 3"/>
    <property type="match status" value="1"/>
</dbReference>
<dbReference type="SFLD" id="SFLDS00003">
    <property type="entry name" value="Haloacid_Dehalogenase"/>
    <property type="match status" value="1"/>
</dbReference>
<dbReference type="SFLD" id="SFLDG01129">
    <property type="entry name" value="C1.5:_HAD__Beta-PGM__Phosphata"/>
    <property type="match status" value="1"/>
</dbReference>
<dbReference type="Gene3D" id="3.40.50.1000">
    <property type="entry name" value="HAD superfamily/HAD-like"/>
    <property type="match status" value="1"/>
</dbReference>
<reference evidence="1 2" key="1">
    <citation type="submission" date="2018-11" db="EMBL/GenBank/DDBJ databases">
        <title>Genome assembly of Steccherinum ochraceum LE-BIN_3174, the white-rot fungus of the Steccherinaceae family (The Residual Polyporoid clade, Polyporales, Basidiomycota).</title>
        <authorList>
            <person name="Fedorova T.V."/>
            <person name="Glazunova O.A."/>
            <person name="Landesman E.O."/>
            <person name="Moiseenko K.V."/>
            <person name="Psurtseva N.V."/>
            <person name="Savinova O.S."/>
            <person name="Shakhova N.V."/>
            <person name="Tyazhelova T.V."/>
            <person name="Vasina D.V."/>
        </authorList>
    </citation>
    <scope>NUCLEOTIDE SEQUENCE [LARGE SCALE GENOMIC DNA]</scope>
    <source>
        <strain evidence="1 2">LE-BIN_3174</strain>
    </source>
</reference>
<dbReference type="InterPro" id="IPR051828">
    <property type="entry name" value="HAD-like_hydrolase_domain"/>
</dbReference>
<name>A0A4V2MVN9_9APHY</name>
<dbReference type="GO" id="GO:0005634">
    <property type="term" value="C:nucleus"/>
    <property type="evidence" value="ECO:0007669"/>
    <property type="project" value="TreeGrafter"/>
</dbReference>
<sequence>MPIRLVTFDVLHTIVTPRLPIYVQYSLVFEPYLGSLEPDVIKKSFKIALKQLQAEQPVYKGGANAWWADVVRRTALGAGADCHAVDRHIGEIVPRLMKRFSSKKGYKLYDDTLPCLEQLKSLNVRTAVISNTDVRMRSVLEDLEVAPLMHPMLLSEEEGVEKPSREIYRRACDIAGARLEDTVHVGDDLQA</sequence>
<dbReference type="Proteomes" id="UP000292702">
    <property type="component" value="Unassembled WGS sequence"/>
</dbReference>